<name>A0A2G9YXL3_9BACT</name>
<dbReference type="EMBL" id="PCRP01000004">
    <property type="protein sequence ID" value="PIP23995.1"/>
    <property type="molecule type" value="Genomic_DNA"/>
</dbReference>
<accession>A0A2G9YXL3</accession>
<gene>
    <name evidence="1" type="ORF">COX36_00225</name>
</gene>
<sequence length="214" mass="24636">MRINNQDVLFGMAVVKIASECSLTIPVLRGQIEEASETCLSSDEAHIVEVPIALPIGIGVFQGKCPFWMVMKILERYPVFLGTYRKVMERIGISFPDDEKNFITLTLFGLGCLFPSNPNITDVSTDQVPLLFKKLRREPDEFVQESIRIISKINPDWWKTISAIRNDLRLEQSSWNMFVFLLKLLLEETNTLSNLTEEDFEEIEEFLNSRKRGQ</sequence>
<comment type="caution">
    <text evidence="1">The sequence shown here is derived from an EMBL/GenBank/DDBJ whole genome shotgun (WGS) entry which is preliminary data.</text>
</comment>
<evidence type="ECO:0000313" key="2">
    <source>
        <dbReference type="Proteomes" id="UP000230273"/>
    </source>
</evidence>
<evidence type="ECO:0000313" key="1">
    <source>
        <dbReference type="EMBL" id="PIP23995.1"/>
    </source>
</evidence>
<reference evidence="1 2" key="1">
    <citation type="submission" date="2017-09" db="EMBL/GenBank/DDBJ databases">
        <title>Depth-based differentiation of microbial function through sediment-hosted aquifers and enrichment of novel symbionts in the deep terrestrial subsurface.</title>
        <authorList>
            <person name="Probst A.J."/>
            <person name="Ladd B."/>
            <person name="Jarett J.K."/>
            <person name="Geller-Mcgrath D.E."/>
            <person name="Sieber C.M."/>
            <person name="Emerson J.B."/>
            <person name="Anantharaman K."/>
            <person name="Thomas B.C."/>
            <person name="Malmstrom R."/>
            <person name="Stieglmeier M."/>
            <person name="Klingl A."/>
            <person name="Woyke T."/>
            <person name="Ryan C.M."/>
            <person name="Banfield J.F."/>
        </authorList>
    </citation>
    <scope>NUCLEOTIDE SEQUENCE [LARGE SCALE GENOMIC DNA]</scope>
    <source>
        <strain evidence="1">CG23_combo_of_CG06-09_8_20_14_all_38_19</strain>
    </source>
</reference>
<protein>
    <submittedName>
        <fullName evidence="1">Uncharacterized protein</fullName>
    </submittedName>
</protein>
<proteinExistence type="predicted"/>
<dbReference type="AlphaFoldDB" id="A0A2G9YXL3"/>
<dbReference type="Proteomes" id="UP000230273">
    <property type="component" value="Unassembled WGS sequence"/>
</dbReference>
<organism evidence="1 2">
    <name type="scientific">Candidatus Nealsonbacteria bacterium CG23_combo_of_CG06-09_8_20_14_all_38_19</name>
    <dbReference type="NCBI Taxonomy" id="1974721"/>
    <lineage>
        <taxon>Bacteria</taxon>
        <taxon>Candidatus Nealsoniibacteriota</taxon>
    </lineage>
</organism>